<organism evidence="1">
    <name type="scientific">Arion vulgaris</name>
    <dbReference type="NCBI Taxonomy" id="1028688"/>
    <lineage>
        <taxon>Eukaryota</taxon>
        <taxon>Metazoa</taxon>
        <taxon>Spiralia</taxon>
        <taxon>Lophotrochozoa</taxon>
        <taxon>Mollusca</taxon>
        <taxon>Gastropoda</taxon>
        <taxon>Heterobranchia</taxon>
        <taxon>Euthyneura</taxon>
        <taxon>Panpulmonata</taxon>
        <taxon>Eupulmonata</taxon>
        <taxon>Stylommatophora</taxon>
        <taxon>Helicina</taxon>
        <taxon>Arionoidea</taxon>
        <taxon>Arionidae</taxon>
        <taxon>Arion</taxon>
    </lineage>
</organism>
<proteinExistence type="predicted"/>
<evidence type="ECO:0000313" key="1">
    <source>
        <dbReference type="EMBL" id="CEK48030.1"/>
    </source>
</evidence>
<gene>
    <name evidence="1" type="primary">ORF2937</name>
</gene>
<dbReference type="EMBL" id="HACG01001165">
    <property type="protein sequence ID" value="CEK48030.1"/>
    <property type="molecule type" value="Transcribed_RNA"/>
</dbReference>
<feature type="non-terminal residue" evidence="1">
    <location>
        <position position="1"/>
    </location>
</feature>
<dbReference type="AlphaFoldDB" id="A0A0B6XXN5"/>
<reference evidence="1" key="1">
    <citation type="submission" date="2014-12" db="EMBL/GenBank/DDBJ databases">
        <title>Insight into the proteome of Arion vulgaris.</title>
        <authorList>
            <person name="Aradska J."/>
            <person name="Bulat T."/>
            <person name="Smidak R."/>
            <person name="Sarate P."/>
            <person name="Gangsoo J."/>
            <person name="Sialana F."/>
            <person name="Bilban M."/>
            <person name="Lubec G."/>
        </authorList>
    </citation>
    <scope>NUCLEOTIDE SEQUENCE</scope>
    <source>
        <tissue evidence="1">Skin</tissue>
    </source>
</reference>
<sequence length="53" mass="5806">CKIISKLETGTSINMNQHYVDGSCVSVVLDQTGTLRLQLEDCSKSKPYLCDIG</sequence>
<protein>
    <submittedName>
        <fullName evidence="1">Uncharacterized protein</fullName>
    </submittedName>
</protein>
<accession>A0A0B6XXN5</accession>
<name>A0A0B6XXN5_9EUPU</name>